<name>C6PTZ2_9CLOT</name>
<gene>
    <name evidence="1" type="ORF">CcarbDRAFT_2259</name>
</gene>
<dbReference type="Pfam" id="PF07873">
    <property type="entry name" value="YabP"/>
    <property type="match status" value="1"/>
</dbReference>
<accession>C6PTZ2</accession>
<dbReference type="Proteomes" id="UP000004198">
    <property type="component" value="Unassembled WGS sequence"/>
</dbReference>
<organism evidence="1 2">
    <name type="scientific">Clostridium carboxidivorans P7</name>
    <dbReference type="NCBI Taxonomy" id="536227"/>
    <lineage>
        <taxon>Bacteria</taxon>
        <taxon>Bacillati</taxon>
        <taxon>Bacillota</taxon>
        <taxon>Clostridia</taxon>
        <taxon>Eubacteriales</taxon>
        <taxon>Clostridiaceae</taxon>
        <taxon>Clostridium</taxon>
    </lineage>
</organism>
<sequence>MKGKFNRTKQDIADKLDLPRDIILNVPKITVTGHNEIIIENHKGIVVFNENEVKINSGIGLISINGVNFEILFMGGSTITVGGKFKSIIYEANEQG</sequence>
<dbReference type="eggNOG" id="ENOG5032ZA5">
    <property type="taxonomic scope" value="Bacteria"/>
</dbReference>
<keyword evidence="2" id="KW-1185">Reference proteome</keyword>
<dbReference type="RefSeq" id="WP_007061144.1">
    <property type="nucleotide sequence ID" value="NZ_ACVI01000033.1"/>
</dbReference>
<protein>
    <submittedName>
        <fullName evidence="1">Sporulation protein YqfC</fullName>
    </submittedName>
</protein>
<dbReference type="NCBIfam" id="TIGR02856">
    <property type="entry name" value="spore_yqfC"/>
    <property type="match status" value="1"/>
</dbReference>
<reference evidence="1 2" key="1">
    <citation type="submission" date="2009-06" db="EMBL/GenBank/DDBJ databases">
        <title>The draft genome of Clostridium carboxidivorans P7.</title>
        <authorList>
            <consortium name="US DOE Joint Genome Institute (JGI-PGF)"/>
            <person name="Lucas S."/>
            <person name="Copeland A."/>
            <person name="Lapidus A."/>
            <person name="Glavina del Rio T."/>
            <person name="Tice H."/>
            <person name="Bruce D."/>
            <person name="Goodwin L."/>
            <person name="Pitluck S."/>
            <person name="Larimer F."/>
            <person name="Land M.L."/>
            <person name="Hauser L."/>
            <person name="Hemme C.L."/>
        </authorList>
    </citation>
    <scope>NUCLEOTIDE SEQUENCE [LARGE SCALE GENOMIC DNA]</scope>
    <source>
        <strain evidence="1 2">P7</strain>
    </source>
</reference>
<dbReference type="AlphaFoldDB" id="C6PTZ2"/>
<dbReference type="PATRIC" id="fig|536227.13.peg.4880"/>
<dbReference type="EMBL" id="ACVI01000033">
    <property type="protein sequence ID" value="EET87291.1"/>
    <property type="molecule type" value="Genomic_DNA"/>
</dbReference>
<dbReference type="OrthoDB" id="2989236at2"/>
<dbReference type="InterPro" id="IPR022476">
    <property type="entry name" value="Spore_YabP/YqfC"/>
</dbReference>
<dbReference type="STRING" id="536227.Ccar_23640"/>
<evidence type="ECO:0000313" key="2">
    <source>
        <dbReference type="Proteomes" id="UP000004198"/>
    </source>
</evidence>
<evidence type="ECO:0000313" key="1">
    <source>
        <dbReference type="EMBL" id="EET87291.1"/>
    </source>
</evidence>
<proteinExistence type="predicted"/>
<comment type="caution">
    <text evidence="1">The sequence shown here is derived from an EMBL/GenBank/DDBJ whole genome shotgun (WGS) entry which is preliminary data.</text>
</comment>
<dbReference type="KEGG" id="cck:Ccar_23640"/>
<dbReference type="InterPro" id="IPR022477">
    <property type="entry name" value="Spore_YqfC"/>
</dbReference>